<keyword evidence="3" id="KW-1185">Reference proteome</keyword>
<reference evidence="2 3" key="1">
    <citation type="journal article" date="2024" name="G3 (Bethesda)">
        <title>Genome assembly of Hibiscus sabdariffa L. provides insights into metabolisms of medicinal natural products.</title>
        <authorList>
            <person name="Kim T."/>
        </authorList>
    </citation>
    <scope>NUCLEOTIDE SEQUENCE [LARGE SCALE GENOMIC DNA]</scope>
    <source>
        <strain evidence="2">TK-2024</strain>
        <tissue evidence="2">Old leaves</tissue>
    </source>
</reference>
<proteinExistence type="predicted"/>
<evidence type="ECO:0000256" key="1">
    <source>
        <dbReference type="SAM" id="MobiDB-lite"/>
    </source>
</evidence>
<protein>
    <submittedName>
        <fullName evidence="2">Uncharacterized protein</fullName>
    </submittedName>
</protein>
<comment type="caution">
    <text evidence="2">The sequence shown here is derived from an EMBL/GenBank/DDBJ whole genome shotgun (WGS) entry which is preliminary data.</text>
</comment>
<feature type="compositionally biased region" description="Basic and acidic residues" evidence="1">
    <location>
        <begin position="161"/>
        <end position="170"/>
    </location>
</feature>
<evidence type="ECO:0000313" key="3">
    <source>
        <dbReference type="Proteomes" id="UP001472677"/>
    </source>
</evidence>
<accession>A0ABR2D408</accession>
<dbReference type="EMBL" id="JBBPBM010000036">
    <property type="protein sequence ID" value="KAK8529224.1"/>
    <property type="molecule type" value="Genomic_DNA"/>
</dbReference>
<gene>
    <name evidence="2" type="ORF">V6N12_060011</name>
</gene>
<feature type="compositionally biased region" description="Low complexity" evidence="1">
    <location>
        <begin position="141"/>
        <end position="160"/>
    </location>
</feature>
<dbReference type="Proteomes" id="UP001472677">
    <property type="component" value="Unassembled WGS sequence"/>
</dbReference>
<evidence type="ECO:0000313" key="2">
    <source>
        <dbReference type="EMBL" id="KAK8529224.1"/>
    </source>
</evidence>
<feature type="region of interest" description="Disordered" evidence="1">
    <location>
        <begin position="131"/>
        <end position="170"/>
    </location>
</feature>
<organism evidence="2 3">
    <name type="scientific">Hibiscus sabdariffa</name>
    <name type="common">roselle</name>
    <dbReference type="NCBI Taxonomy" id="183260"/>
    <lineage>
        <taxon>Eukaryota</taxon>
        <taxon>Viridiplantae</taxon>
        <taxon>Streptophyta</taxon>
        <taxon>Embryophyta</taxon>
        <taxon>Tracheophyta</taxon>
        <taxon>Spermatophyta</taxon>
        <taxon>Magnoliopsida</taxon>
        <taxon>eudicotyledons</taxon>
        <taxon>Gunneridae</taxon>
        <taxon>Pentapetalae</taxon>
        <taxon>rosids</taxon>
        <taxon>malvids</taxon>
        <taxon>Malvales</taxon>
        <taxon>Malvaceae</taxon>
        <taxon>Malvoideae</taxon>
        <taxon>Hibiscus</taxon>
    </lineage>
</organism>
<sequence>MVTVSKETASDFPPGDLMYLQRTFIIKMLKSYMAMASGSRKGSRTVTLFVNNLPPKQHWRLSKCLMDILWQMYDCGGEIKKLGSGRKYGWTTLMVATSKWSRINEEVEVEIGKEIFKVYIAELTASTSRSEEQISGEMGKVSVAAETETEASSSSGGTVESDWRSQKQGL</sequence>
<name>A0ABR2D408_9ROSI</name>